<dbReference type="InterPro" id="IPR036249">
    <property type="entry name" value="Thioredoxin-like_sf"/>
</dbReference>
<dbReference type="Gene3D" id="3.40.30.10">
    <property type="entry name" value="Glutaredoxin"/>
    <property type="match status" value="1"/>
</dbReference>
<keyword evidence="3" id="KW-0560">Oxidoreductase</keyword>
<dbReference type="SUPFAM" id="SSF52833">
    <property type="entry name" value="Thioredoxin-like"/>
    <property type="match status" value="1"/>
</dbReference>
<dbReference type="Pfam" id="PF00255">
    <property type="entry name" value="GSHPx"/>
    <property type="match status" value="1"/>
</dbReference>
<dbReference type="RefSeq" id="WP_108220552.1">
    <property type="nucleotide sequence ID" value="NZ_CP090021.1"/>
</dbReference>
<dbReference type="PANTHER" id="PTHR11592">
    <property type="entry name" value="GLUTATHIONE PEROXIDASE"/>
    <property type="match status" value="1"/>
</dbReference>
<dbReference type="GO" id="GO:0004601">
    <property type="term" value="F:peroxidase activity"/>
    <property type="evidence" value="ECO:0007669"/>
    <property type="project" value="UniProtKB-KW"/>
</dbReference>
<feature type="signal peptide" evidence="5">
    <location>
        <begin position="1"/>
        <end position="20"/>
    </location>
</feature>
<dbReference type="AlphaFoldDB" id="A0A2T5KBC3"/>
<feature type="active site" evidence="4">
    <location>
        <position position="56"/>
    </location>
</feature>
<evidence type="ECO:0000256" key="3">
    <source>
        <dbReference type="ARBA" id="ARBA00023002"/>
    </source>
</evidence>
<dbReference type="EMBL" id="QAOT01000004">
    <property type="protein sequence ID" value="PTR19713.1"/>
    <property type="molecule type" value="Genomic_DNA"/>
</dbReference>
<dbReference type="CDD" id="cd00340">
    <property type="entry name" value="GSH_Peroxidase"/>
    <property type="match status" value="1"/>
</dbReference>
<reference evidence="7 8" key="1">
    <citation type="submission" date="2018-04" db="EMBL/GenBank/DDBJ databases">
        <title>Genomic Encyclopedia of Type Strains, Phase III (KMG-III): the genomes of soil and plant-associated and newly described type strains.</title>
        <authorList>
            <person name="Whitman W."/>
        </authorList>
    </citation>
    <scope>NUCLEOTIDE SEQUENCE [LARGE SCALE GENOMIC DNA]</scope>
    <source>
        <strain evidence="7 8">KA25</strain>
    </source>
</reference>
<evidence type="ECO:0000313" key="8">
    <source>
        <dbReference type="Proteomes" id="UP000244060"/>
    </source>
</evidence>
<dbReference type="Proteomes" id="UP000244060">
    <property type="component" value="Unassembled WGS sequence"/>
</dbReference>
<evidence type="ECO:0000256" key="2">
    <source>
        <dbReference type="ARBA" id="ARBA00022559"/>
    </source>
</evidence>
<organism evidence="7 8">
    <name type="scientific">Cereibacter azotoformans</name>
    <dbReference type="NCBI Taxonomy" id="43057"/>
    <lineage>
        <taxon>Bacteria</taxon>
        <taxon>Pseudomonadati</taxon>
        <taxon>Pseudomonadota</taxon>
        <taxon>Alphaproteobacteria</taxon>
        <taxon>Rhodobacterales</taxon>
        <taxon>Paracoccaceae</taxon>
        <taxon>Cereibacter</taxon>
    </lineage>
</organism>
<evidence type="ECO:0000256" key="4">
    <source>
        <dbReference type="PIRSR" id="PIRSR000303-1"/>
    </source>
</evidence>
<keyword evidence="8" id="KW-1185">Reference proteome</keyword>
<gene>
    <name evidence="7" type="ORF">C8J28_104198</name>
</gene>
<accession>A0A2T5KBC3</accession>
<name>A0A2T5KBC3_9RHOB</name>
<dbReference type="PROSITE" id="PS51355">
    <property type="entry name" value="GLUTATHIONE_PEROXID_3"/>
    <property type="match status" value="1"/>
</dbReference>
<keyword evidence="5" id="KW-0732">Signal</keyword>
<evidence type="ECO:0000259" key="6">
    <source>
        <dbReference type="PROSITE" id="PS51352"/>
    </source>
</evidence>
<dbReference type="InterPro" id="IPR013766">
    <property type="entry name" value="Thioredoxin_domain"/>
</dbReference>
<dbReference type="PIRSF" id="PIRSF000303">
    <property type="entry name" value="Glutathion_perox"/>
    <property type="match status" value="1"/>
</dbReference>
<comment type="similarity">
    <text evidence="1">Belongs to the glutathione peroxidase family.</text>
</comment>
<dbReference type="PROSITE" id="PS51352">
    <property type="entry name" value="THIOREDOXIN_2"/>
    <property type="match status" value="1"/>
</dbReference>
<comment type="caution">
    <text evidence="7">The sequence shown here is derived from an EMBL/GenBank/DDBJ whole genome shotgun (WGS) entry which is preliminary data.</text>
</comment>
<proteinExistence type="inferred from homology"/>
<dbReference type="OrthoDB" id="9785502at2"/>
<evidence type="ECO:0000313" key="7">
    <source>
        <dbReference type="EMBL" id="PTR19713.1"/>
    </source>
</evidence>
<dbReference type="PANTHER" id="PTHR11592:SF78">
    <property type="entry name" value="GLUTATHIONE PEROXIDASE"/>
    <property type="match status" value="1"/>
</dbReference>
<keyword evidence="2 7" id="KW-0575">Peroxidase</keyword>
<feature type="chain" id="PRO_5015524505" evidence="5">
    <location>
        <begin position="21"/>
        <end position="176"/>
    </location>
</feature>
<dbReference type="InterPro" id="IPR000889">
    <property type="entry name" value="Glutathione_peroxidase"/>
</dbReference>
<evidence type="ECO:0000256" key="5">
    <source>
        <dbReference type="SAM" id="SignalP"/>
    </source>
</evidence>
<evidence type="ECO:0000256" key="1">
    <source>
        <dbReference type="ARBA" id="ARBA00006926"/>
    </source>
</evidence>
<feature type="domain" description="Thioredoxin" evidence="6">
    <location>
        <begin position="17"/>
        <end position="176"/>
    </location>
</feature>
<sequence>MFLRVLFIAAFCHLAPPAIAASAPVIVFDSIDGGEIRLDHLRARGPVLVVNTASLCGFTPQYDDLQDLSDRYAAQGLTVLAVPSDDFRQELDDARAVRDFCATNFDLTIPMTTITHVTGSEAHPFYRWLAEEHQVVPGWNFHKVLIDREGELVASWASPVRPTDRAIVGRIEALLP</sequence>
<dbReference type="GO" id="GO:0034599">
    <property type="term" value="P:cellular response to oxidative stress"/>
    <property type="evidence" value="ECO:0007669"/>
    <property type="project" value="TreeGrafter"/>
</dbReference>
<protein>
    <submittedName>
        <fullName evidence="7">Glutathione peroxidase</fullName>
    </submittedName>
</protein>